<comment type="caution">
    <text evidence="2">The sequence shown here is derived from an EMBL/GenBank/DDBJ whole genome shotgun (WGS) entry which is preliminary data.</text>
</comment>
<dbReference type="EMBL" id="AVPF01000036">
    <property type="protein sequence ID" value="KGX85838.1"/>
    <property type="molecule type" value="Genomic_DNA"/>
</dbReference>
<organism evidence="2 3">
    <name type="scientific">Pontibacillus marinus BH030004 = DSM 16465</name>
    <dbReference type="NCBI Taxonomy" id="1385511"/>
    <lineage>
        <taxon>Bacteria</taxon>
        <taxon>Bacillati</taxon>
        <taxon>Bacillota</taxon>
        <taxon>Bacilli</taxon>
        <taxon>Bacillales</taxon>
        <taxon>Bacillaceae</taxon>
        <taxon>Pontibacillus</taxon>
    </lineage>
</organism>
<dbReference type="STRING" id="1385511.GCA_000425225_02028"/>
<sequence>MKQLTDTIYQVSIPTPFAVGDVHTYLIKGESLTLIDAGVKTDEAWEAMKYELNELGYQPHDIEQIVLTHHHPDHIGLVDRFERVQAIYGHQDNERWLTHDEAFFKRFKSFFYDLYKAFGVSEEYEAFFKHLQDPLKYVGKGSLSKALKEGDVVPGHPEWKVLETAGHAESHLSFYREEDSSMISGDHLLQHISSNPLLEPPRYPGGERPRPLVTYRKTLKKCLNMPIGTVYPGHGSIFKEPHELIQSRLVKQEERAGKVYNMLKEPQTPFTVCKQLFPRHIEKQFGLTMSETMGQLDYLETTNRVNIELQDGVHYYQAK</sequence>
<dbReference type="PANTHER" id="PTHR23131:SF4">
    <property type="entry name" value="METALLO-BETA-LACTAMASE SUPERFAMILY POTEIN"/>
    <property type="match status" value="1"/>
</dbReference>
<dbReference type="CDD" id="cd07725">
    <property type="entry name" value="TTHA1429-like_MBL-fold"/>
    <property type="match status" value="1"/>
</dbReference>
<dbReference type="SMART" id="SM00849">
    <property type="entry name" value="Lactamase_B"/>
    <property type="match status" value="1"/>
</dbReference>
<dbReference type="OrthoDB" id="2971563at2"/>
<proteinExistence type="predicted"/>
<reference evidence="2 3" key="1">
    <citation type="submission" date="2013-08" db="EMBL/GenBank/DDBJ databases">
        <authorList>
            <person name="Huang J."/>
            <person name="Wang G."/>
        </authorList>
    </citation>
    <scope>NUCLEOTIDE SEQUENCE [LARGE SCALE GENOMIC DNA]</scope>
    <source>
        <strain evidence="2 3">BH030004</strain>
    </source>
</reference>
<dbReference type="Pfam" id="PF00753">
    <property type="entry name" value="Lactamase_B"/>
    <property type="match status" value="1"/>
</dbReference>
<dbReference type="InterPro" id="IPR036866">
    <property type="entry name" value="RibonucZ/Hydroxyglut_hydro"/>
</dbReference>
<dbReference type="Proteomes" id="UP000030403">
    <property type="component" value="Unassembled WGS sequence"/>
</dbReference>
<keyword evidence="3" id="KW-1185">Reference proteome</keyword>
<gene>
    <name evidence="2" type="ORF">N783_13825</name>
</gene>
<name>A0A0A5G3X0_9BACI</name>
<evidence type="ECO:0000259" key="1">
    <source>
        <dbReference type="SMART" id="SM00849"/>
    </source>
</evidence>
<dbReference type="Gene3D" id="3.60.15.10">
    <property type="entry name" value="Ribonuclease Z/Hydroxyacylglutathione hydrolase-like"/>
    <property type="match status" value="1"/>
</dbReference>
<evidence type="ECO:0000313" key="3">
    <source>
        <dbReference type="Proteomes" id="UP000030403"/>
    </source>
</evidence>
<dbReference type="PANTHER" id="PTHR23131">
    <property type="entry name" value="ENDORIBONUCLEASE LACTB2"/>
    <property type="match status" value="1"/>
</dbReference>
<dbReference type="AlphaFoldDB" id="A0A0A5G3X0"/>
<dbReference type="RefSeq" id="WP_027446040.1">
    <property type="nucleotide sequence ID" value="NZ_AULJ01000020.1"/>
</dbReference>
<evidence type="ECO:0000313" key="2">
    <source>
        <dbReference type="EMBL" id="KGX85838.1"/>
    </source>
</evidence>
<dbReference type="SUPFAM" id="SSF56281">
    <property type="entry name" value="Metallo-hydrolase/oxidoreductase"/>
    <property type="match status" value="1"/>
</dbReference>
<accession>A0A0A5G3X0</accession>
<dbReference type="InterPro" id="IPR001279">
    <property type="entry name" value="Metallo-B-lactamas"/>
</dbReference>
<feature type="domain" description="Metallo-beta-lactamase" evidence="1">
    <location>
        <begin position="21"/>
        <end position="234"/>
    </location>
</feature>
<dbReference type="eggNOG" id="COG0491">
    <property type="taxonomic scope" value="Bacteria"/>
</dbReference>
<dbReference type="InterPro" id="IPR050662">
    <property type="entry name" value="Sec-metab_biosynth-thioest"/>
</dbReference>
<protein>
    <submittedName>
        <fullName evidence="2">Beta-lactamase</fullName>
    </submittedName>
</protein>